<dbReference type="InterPro" id="IPR014710">
    <property type="entry name" value="RmlC-like_jellyroll"/>
</dbReference>
<dbReference type="AlphaFoldDB" id="A0A077NP21"/>
<dbReference type="InterPro" id="IPR013096">
    <property type="entry name" value="Cupin_2"/>
</dbReference>
<sequence>MNKNIKIEPFPESSQAKYSFIQPRSGAKVWMSGDEYQILIDAQSSDNTMTLIDAFVPPAGGPPAHLHNDVDELFVVLEGELEIMADGVVQSVRPGGCVFIRRNVIHAFFNRTEKPAKMLIFYAPAGVEKFFLAAGKPVIDGAAPPPAEKLSTAREIEIASCHNISNT</sequence>
<dbReference type="InterPro" id="IPR053146">
    <property type="entry name" value="QDO-like"/>
</dbReference>
<dbReference type="SUPFAM" id="SSF51182">
    <property type="entry name" value="RmlC-like cupins"/>
    <property type="match status" value="1"/>
</dbReference>
<name>A0A077NP21_XENBV</name>
<evidence type="ECO:0000313" key="3">
    <source>
        <dbReference type="Proteomes" id="UP000028487"/>
    </source>
</evidence>
<accession>A0A077NP21</accession>
<evidence type="ECO:0000313" key="2">
    <source>
        <dbReference type="EMBL" id="CDH00279.1"/>
    </source>
</evidence>
<proteinExistence type="predicted"/>
<dbReference type="Proteomes" id="UP000028487">
    <property type="component" value="Unassembled WGS sequence"/>
</dbReference>
<comment type="caution">
    <text evidence="2">The sequence shown here is derived from an EMBL/GenBank/DDBJ whole genome shotgun (WGS) entry which is preliminary data.</text>
</comment>
<protein>
    <recommendedName>
        <fullName evidence="1">Cupin type-2 domain-containing protein</fullName>
    </recommendedName>
</protein>
<gene>
    <name evidence="2" type="ORF">XBFM1_1470009</name>
</gene>
<dbReference type="EMBL" id="CBSV010000054">
    <property type="protein sequence ID" value="CDH00279.1"/>
    <property type="molecule type" value="Genomic_DNA"/>
</dbReference>
<feature type="domain" description="Cupin type-2" evidence="1">
    <location>
        <begin position="56"/>
        <end position="121"/>
    </location>
</feature>
<reference evidence="2" key="1">
    <citation type="submission" date="2013-07" db="EMBL/GenBank/DDBJ databases">
        <title>Sub-species coevolution in mutualistic symbiosis.</title>
        <authorList>
            <person name="Murfin K."/>
            <person name="Klassen J."/>
            <person name="Lee M."/>
            <person name="Forst S."/>
            <person name="Stock P."/>
            <person name="Goodrich-Blair H."/>
        </authorList>
    </citation>
    <scope>NUCLEOTIDE SEQUENCE [LARGE SCALE GENOMIC DNA]</scope>
    <source>
        <strain evidence="2">Feltiae Moldova</strain>
    </source>
</reference>
<dbReference type="Gene3D" id="2.60.120.10">
    <property type="entry name" value="Jelly Rolls"/>
    <property type="match status" value="1"/>
</dbReference>
<dbReference type="PANTHER" id="PTHR36440">
    <property type="entry name" value="PUTATIVE (AFU_ORTHOLOGUE AFUA_8G07350)-RELATED"/>
    <property type="match status" value="1"/>
</dbReference>
<dbReference type="RefSeq" id="WP_051862985.1">
    <property type="nucleotide sequence ID" value="NZ_CAWLWD010000130.1"/>
</dbReference>
<dbReference type="HOGENOM" id="CLU_103066_3_0_6"/>
<dbReference type="PANTHER" id="PTHR36440:SF1">
    <property type="entry name" value="PUTATIVE (AFU_ORTHOLOGUE AFUA_8G07350)-RELATED"/>
    <property type="match status" value="1"/>
</dbReference>
<evidence type="ECO:0000259" key="1">
    <source>
        <dbReference type="Pfam" id="PF07883"/>
    </source>
</evidence>
<dbReference type="InterPro" id="IPR011051">
    <property type="entry name" value="RmlC_Cupin_sf"/>
</dbReference>
<organism evidence="2 3">
    <name type="scientific">Xenorhabdus bovienii str. feltiae Moldova</name>
    <dbReference type="NCBI Taxonomy" id="1398200"/>
    <lineage>
        <taxon>Bacteria</taxon>
        <taxon>Pseudomonadati</taxon>
        <taxon>Pseudomonadota</taxon>
        <taxon>Gammaproteobacteria</taxon>
        <taxon>Enterobacterales</taxon>
        <taxon>Morganellaceae</taxon>
        <taxon>Xenorhabdus</taxon>
    </lineage>
</organism>
<dbReference type="Pfam" id="PF07883">
    <property type="entry name" value="Cupin_2"/>
    <property type="match status" value="1"/>
</dbReference>